<evidence type="ECO:0000256" key="1">
    <source>
        <dbReference type="SAM" id="MobiDB-lite"/>
    </source>
</evidence>
<accession>A0A645CCJ9</accession>
<feature type="compositionally biased region" description="Polar residues" evidence="1">
    <location>
        <begin position="79"/>
        <end position="92"/>
    </location>
</feature>
<proteinExistence type="predicted"/>
<reference evidence="2" key="1">
    <citation type="submission" date="2019-08" db="EMBL/GenBank/DDBJ databases">
        <authorList>
            <person name="Kucharzyk K."/>
            <person name="Murdoch R.W."/>
            <person name="Higgins S."/>
            <person name="Loffler F."/>
        </authorList>
    </citation>
    <scope>NUCLEOTIDE SEQUENCE</scope>
</reference>
<evidence type="ECO:0000313" key="2">
    <source>
        <dbReference type="EMBL" id="MPM74667.1"/>
    </source>
</evidence>
<name>A0A645CCJ9_9ZZZZ</name>
<comment type="caution">
    <text evidence="2">The sequence shown here is derived from an EMBL/GenBank/DDBJ whole genome shotgun (WGS) entry which is preliminary data.</text>
</comment>
<gene>
    <name evidence="2" type="ORF">SDC9_121656</name>
</gene>
<feature type="region of interest" description="Disordered" evidence="1">
    <location>
        <begin position="79"/>
        <end position="120"/>
    </location>
</feature>
<dbReference type="AlphaFoldDB" id="A0A645CCJ9"/>
<organism evidence="2">
    <name type="scientific">bioreactor metagenome</name>
    <dbReference type="NCBI Taxonomy" id="1076179"/>
    <lineage>
        <taxon>unclassified sequences</taxon>
        <taxon>metagenomes</taxon>
        <taxon>ecological metagenomes</taxon>
    </lineage>
</organism>
<dbReference type="EMBL" id="VSSQ01026115">
    <property type="protein sequence ID" value="MPM74667.1"/>
    <property type="molecule type" value="Genomic_DNA"/>
</dbReference>
<sequence length="156" mass="17345">MGTTAFSRRTTCSACGRMRAASSTIWSMRATSSRSAKSDMATTRWSSGWTRAMRCPIWAWTVISVHPKRVWRANWQNVSSARPMRSSRSTSCGAPCLPSATRTTPRSPANAFRKSPKKTCCTSSRRTRRCWSRGSARSSASCARSRSISIRSARPR</sequence>
<protein>
    <submittedName>
        <fullName evidence="2">Uncharacterized protein</fullName>
    </submittedName>
</protein>